<evidence type="ECO:0000259" key="6">
    <source>
        <dbReference type="Pfam" id="PF25967"/>
    </source>
</evidence>
<proteinExistence type="inferred from homology"/>
<name>A0ABV8CCS2_9GAMM</name>
<comment type="subcellular location">
    <subcellularLocation>
        <location evidence="1">Cell inner membrane</location>
        <topology evidence="1">Lipid-anchor</topology>
    </subcellularLocation>
</comment>
<comment type="caution">
    <text evidence="7">The sequence shown here is derived from an EMBL/GenBank/DDBJ whole genome shotgun (WGS) entry which is preliminary data.</text>
</comment>
<protein>
    <submittedName>
        <fullName evidence="7">Efflux RND transporter periplasmic adaptor subunit</fullName>
    </submittedName>
</protein>
<evidence type="ECO:0000256" key="3">
    <source>
        <dbReference type="SAM" id="Phobius"/>
    </source>
</evidence>
<dbReference type="EMBL" id="JBHSAB010000002">
    <property type="protein sequence ID" value="MFC3908088.1"/>
    <property type="molecule type" value="Genomic_DNA"/>
</dbReference>
<dbReference type="Pfam" id="PF25917">
    <property type="entry name" value="BSH_RND"/>
    <property type="match status" value="1"/>
</dbReference>
<comment type="similarity">
    <text evidence="2">Belongs to the membrane fusion protein (MFP) (TC 8.A.1) family.</text>
</comment>
<evidence type="ECO:0000313" key="8">
    <source>
        <dbReference type="Proteomes" id="UP001595758"/>
    </source>
</evidence>
<dbReference type="Gene3D" id="2.40.50.100">
    <property type="match status" value="1"/>
</dbReference>
<keyword evidence="3" id="KW-0472">Membrane</keyword>
<keyword evidence="8" id="KW-1185">Reference proteome</keyword>
<dbReference type="InterPro" id="IPR058626">
    <property type="entry name" value="MdtA-like_b-barrel"/>
</dbReference>
<evidence type="ECO:0000256" key="2">
    <source>
        <dbReference type="ARBA" id="ARBA00009477"/>
    </source>
</evidence>
<dbReference type="Pfam" id="PF25967">
    <property type="entry name" value="RND-MFP_C"/>
    <property type="match status" value="1"/>
</dbReference>
<evidence type="ECO:0000259" key="4">
    <source>
        <dbReference type="Pfam" id="PF25917"/>
    </source>
</evidence>
<feature type="domain" description="Multidrug resistance protein MdtA-like barrel-sandwich hybrid" evidence="4">
    <location>
        <begin position="67"/>
        <end position="206"/>
    </location>
</feature>
<evidence type="ECO:0000256" key="1">
    <source>
        <dbReference type="ARBA" id="ARBA00004519"/>
    </source>
</evidence>
<reference evidence="8" key="1">
    <citation type="journal article" date="2019" name="Int. J. Syst. Evol. Microbiol.">
        <title>The Global Catalogue of Microorganisms (GCM) 10K type strain sequencing project: providing services to taxonomists for standard genome sequencing and annotation.</title>
        <authorList>
            <consortium name="The Broad Institute Genomics Platform"/>
            <consortium name="The Broad Institute Genome Sequencing Center for Infectious Disease"/>
            <person name="Wu L."/>
            <person name="Ma J."/>
        </authorList>
    </citation>
    <scope>NUCLEOTIDE SEQUENCE [LARGE SCALE GENOMIC DNA]</scope>
    <source>
        <strain evidence="8">CCUG 59858</strain>
    </source>
</reference>
<dbReference type="Gene3D" id="2.40.420.20">
    <property type="match status" value="1"/>
</dbReference>
<accession>A0ABV8CCS2</accession>
<keyword evidence="3" id="KW-1133">Transmembrane helix</keyword>
<dbReference type="InterPro" id="IPR006143">
    <property type="entry name" value="RND_pump_MFP"/>
</dbReference>
<dbReference type="InterPro" id="IPR058627">
    <property type="entry name" value="MdtA-like_C"/>
</dbReference>
<gene>
    <name evidence="7" type="ORF">ACFORL_03220</name>
</gene>
<dbReference type="SUPFAM" id="SSF111369">
    <property type="entry name" value="HlyD-like secretion proteins"/>
    <property type="match status" value="1"/>
</dbReference>
<dbReference type="Gene3D" id="1.10.287.470">
    <property type="entry name" value="Helix hairpin bin"/>
    <property type="match status" value="1"/>
</dbReference>
<dbReference type="PANTHER" id="PTHR30158">
    <property type="entry name" value="ACRA/E-RELATED COMPONENT OF DRUG EFFLUX TRANSPORTER"/>
    <property type="match status" value="1"/>
</dbReference>
<feature type="domain" description="Multidrug resistance protein MdtA-like C-terminal permuted SH3" evidence="6">
    <location>
        <begin position="309"/>
        <end position="367"/>
    </location>
</feature>
<feature type="transmembrane region" description="Helical" evidence="3">
    <location>
        <begin position="12"/>
        <end position="29"/>
    </location>
</feature>
<dbReference type="NCBIfam" id="TIGR01730">
    <property type="entry name" value="RND_mfp"/>
    <property type="match status" value="1"/>
</dbReference>
<dbReference type="Gene3D" id="2.40.30.170">
    <property type="match status" value="1"/>
</dbReference>
<dbReference type="Proteomes" id="UP001595758">
    <property type="component" value="Unassembled WGS sequence"/>
</dbReference>
<evidence type="ECO:0000313" key="7">
    <source>
        <dbReference type="EMBL" id="MFC3908088.1"/>
    </source>
</evidence>
<dbReference type="PANTHER" id="PTHR30158:SF24">
    <property type="entry name" value="HLYD FAMILY SECRETION PROTEIN"/>
    <property type="match status" value="1"/>
</dbReference>
<sequence length="426" mass="47001">MTAEHKIKLQKLAAIVVVVFLLYLVVHFTNKKQPPTLPVPVVTVSKPKLANVVDYVNQTGNLVAYNSVNLVARVEGYLNEIKFTDGALVKKGQELFIIEPQPYLEKLRAEQASLEAIKAASVYDLSEYKRQQKMYKENATAQKSVEQWRSKYDESIAEIAKAEANVSIAQINYSYTRVLAPFDGRIGRHLVDPGNLVGNGKATELANVEQIDPIYVYFNLNELDLLKLRAEAKAHGITREDINKIPVYVAMQNEKGFPHQGKLDFVNTGLNASTGTMQFRALLPNKDLTLLPGLFVQVRIAASNPKPTLTVPDSAVLYDQIGAYLLTVDNNNTVAVKRVKLGGVENGMRAVISGLSAQDNVIVDGLQNATPGKQVNPQTKKETTLVGLNNILPSQLPSCRNSSFVQAKTNKALPSKLPFWRDSNYA</sequence>
<keyword evidence="3" id="KW-0812">Transmembrane</keyword>
<dbReference type="InterPro" id="IPR058625">
    <property type="entry name" value="MdtA-like_BSH"/>
</dbReference>
<dbReference type="RefSeq" id="WP_382341047.1">
    <property type="nucleotide sequence ID" value="NZ_JBHSAB010000002.1"/>
</dbReference>
<evidence type="ECO:0000259" key="5">
    <source>
        <dbReference type="Pfam" id="PF25944"/>
    </source>
</evidence>
<feature type="domain" description="Multidrug resistance protein MdtA-like beta-barrel" evidence="5">
    <location>
        <begin position="213"/>
        <end position="302"/>
    </location>
</feature>
<dbReference type="Pfam" id="PF25944">
    <property type="entry name" value="Beta-barrel_RND"/>
    <property type="match status" value="1"/>
</dbReference>
<organism evidence="7 8">
    <name type="scientific">Legionella dresdenensis</name>
    <dbReference type="NCBI Taxonomy" id="450200"/>
    <lineage>
        <taxon>Bacteria</taxon>
        <taxon>Pseudomonadati</taxon>
        <taxon>Pseudomonadota</taxon>
        <taxon>Gammaproteobacteria</taxon>
        <taxon>Legionellales</taxon>
        <taxon>Legionellaceae</taxon>
        <taxon>Legionella</taxon>
    </lineage>
</organism>